<keyword evidence="2" id="KW-1185">Reference proteome</keyword>
<organism evidence="1 2">
    <name type="scientific">Pannonibacter indicus</name>
    <dbReference type="NCBI Taxonomy" id="466044"/>
    <lineage>
        <taxon>Bacteria</taxon>
        <taxon>Pseudomonadati</taxon>
        <taxon>Pseudomonadota</taxon>
        <taxon>Alphaproteobacteria</taxon>
        <taxon>Hyphomicrobiales</taxon>
        <taxon>Stappiaceae</taxon>
        <taxon>Pannonibacter</taxon>
    </lineage>
</organism>
<evidence type="ECO:0000313" key="2">
    <source>
        <dbReference type="Proteomes" id="UP000183900"/>
    </source>
</evidence>
<gene>
    <name evidence="1" type="ORF">Ga0061067_102216</name>
</gene>
<evidence type="ECO:0000313" key="1">
    <source>
        <dbReference type="EMBL" id="CUA92997.1"/>
    </source>
</evidence>
<dbReference type="Proteomes" id="UP000183900">
    <property type="component" value="Unassembled WGS sequence"/>
</dbReference>
<proteinExistence type="predicted"/>
<dbReference type="OrthoDB" id="7875908at2"/>
<dbReference type="AlphaFoldDB" id="A0A0K6HPN3"/>
<sequence length="79" mass="8432">MNRIVKTGYPVENLPEDLRAGLPAGTRVQVTVEGPGLEHQQAGHSLEALFAQVPAGLRLSSQALAEVLDAERDGWGQQS</sequence>
<dbReference type="RefSeq" id="WP_141658864.1">
    <property type="nucleotide sequence ID" value="NZ_CYHE01000002.1"/>
</dbReference>
<accession>A0A0K6HPN3</accession>
<protein>
    <submittedName>
        <fullName evidence="1">Uncharacterized protein</fullName>
    </submittedName>
</protein>
<dbReference type="EMBL" id="CYHE01000002">
    <property type="protein sequence ID" value="CUA92997.1"/>
    <property type="molecule type" value="Genomic_DNA"/>
</dbReference>
<reference evidence="2" key="1">
    <citation type="submission" date="2015-08" db="EMBL/GenBank/DDBJ databases">
        <authorList>
            <person name="Varghese N."/>
        </authorList>
    </citation>
    <scope>NUCLEOTIDE SEQUENCE [LARGE SCALE GENOMIC DNA]</scope>
    <source>
        <strain evidence="2">DSM 23407</strain>
    </source>
</reference>
<name>A0A0K6HPN3_9HYPH</name>